<keyword evidence="1" id="KW-1133">Transmembrane helix</keyword>
<comment type="caution">
    <text evidence="3">The sequence shown here is derived from an EMBL/GenBank/DDBJ whole genome shotgun (WGS) entry which is preliminary data.</text>
</comment>
<keyword evidence="4" id="KW-1185">Reference proteome</keyword>
<dbReference type="PANTHER" id="PTHR28008">
    <property type="entry name" value="DOMAIN PROTEIN, PUTATIVE (AFU_ORTHOLOGUE AFUA_3G10980)-RELATED"/>
    <property type="match status" value="1"/>
</dbReference>
<dbReference type="EMBL" id="QBKT01000001">
    <property type="protein sequence ID" value="PTX63843.1"/>
    <property type="molecule type" value="Genomic_DNA"/>
</dbReference>
<name>A0A2T6C6B8_9FLAO</name>
<dbReference type="NCBIfam" id="NF037970">
    <property type="entry name" value="vanZ_1"/>
    <property type="match status" value="1"/>
</dbReference>
<feature type="transmembrane region" description="Helical" evidence="1">
    <location>
        <begin position="64"/>
        <end position="83"/>
    </location>
</feature>
<evidence type="ECO:0000313" key="4">
    <source>
        <dbReference type="Proteomes" id="UP000244090"/>
    </source>
</evidence>
<feature type="transmembrane region" description="Helical" evidence="1">
    <location>
        <begin position="31"/>
        <end position="52"/>
    </location>
</feature>
<reference evidence="3 4" key="1">
    <citation type="submission" date="2018-04" db="EMBL/GenBank/DDBJ databases">
        <title>Genomic Encyclopedia of Archaeal and Bacterial Type Strains, Phase II (KMG-II): from individual species to whole genera.</title>
        <authorList>
            <person name="Goeker M."/>
        </authorList>
    </citation>
    <scope>NUCLEOTIDE SEQUENCE [LARGE SCALE GENOMIC DNA]</scope>
    <source>
        <strain evidence="3 4">DSM 25731</strain>
    </source>
</reference>
<dbReference type="InterPro" id="IPR006976">
    <property type="entry name" value="VanZ-like"/>
</dbReference>
<gene>
    <name evidence="3" type="ORF">C8N46_101451</name>
</gene>
<protein>
    <submittedName>
        <fullName evidence="3">VanZ like protein</fullName>
    </submittedName>
</protein>
<feature type="domain" description="VanZ-like" evidence="2">
    <location>
        <begin position="42"/>
        <end position="115"/>
    </location>
</feature>
<feature type="transmembrane region" description="Helical" evidence="1">
    <location>
        <begin position="98"/>
        <end position="116"/>
    </location>
</feature>
<keyword evidence="1" id="KW-0472">Membrane</keyword>
<evidence type="ECO:0000256" key="1">
    <source>
        <dbReference type="SAM" id="Phobius"/>
    </source>
</evidence>
<dbReference type="PANTHER" id="PTHR28008:SF1">
    <property type="entry name" value="DOMAIN PROTEIN, PUTATIVE (AFU_ORTHOLOGUE AFUA_3G10980)-RELATED"/>
    <property type="match status" value="1"/>
</dbReference>
<dbReference type="RefSeq" id="WP_108113211.1">
    <property type="nucleotide sequence ID" value="NZ_QBKT01000001.1"/>
</dbReference>
<evidence type="ECO:0000313" key="3">
    <source>
        <dbReference type="EMBL" id="PTX63843.1"/>
    </source>
</evidence>
<keyword evidence="1" id="KW-0812">Transmembrane</keyword>
<accession>A0A2T6C6B8</accession>
<organism evidence="3 4">
    <name type="scientific">Kordia periserrulae</name>
    <dbReference type="NCBI Taxonomy" id="701523"/>
    <lineage>
        <taxon>Bacteria</taxon>
        <taxon>Pseudomonadati</taxon>
        <taxon>Bacteroidota</taxon>
        <taxon>Flavobacteriia</taxon>
        <taxon>Flavobacteriales</taxon>
        <taxon>Flavobacteriaceae</taxon>
        <taxon>Kordia</taxon>
    </lineage>
</organism>
<dbReference type="Proteomes" id="UP000244090">
    <property type="component" value="Unassembled WGS sequence"/>
</dbReference>
<proteinExistence type="predicted"/>
<dbReference type="Pfam" id="PF04892">
    <property type="entry name" value="VanZ"/>
    <property type="match status" value="1"/>
</dbReference>
<sequence length="126" mass="14080">MFSAAAVAWTIVITILSLVELKGPQALHFSYADKLMHGIIYFLVTIVWFFAFSKGITRDSLQKNAIKASAILAFVYGIIIEILQETLVTNRQGDWQDALANTIGIILAVFTIKWFIANKTTLKTQN</sequence>
<evidence type="ECO:0000259" key="2">
    <source>
        <dbReference type="Pfam" id="PF04892"/>
    </source>
</evidence>
<dbReference type="AlphaFoldDB" id="A0A2T6C6B8"/>